<evidence type="ECO:0000313" key="2">
    <source>
        <dbReference type="EMBL" id="KAG7444568.1"/>
    </source>
</evidence>
<feature type="region of interest" description="Disordered" evidence="1">
    <location>
        <begin position="208"/>
        <end position="243"/>
    </location>
</feature>
<proteinExistence type="predicted"/>
<sequence length="548" mass="60317">MMLNFAPHSVSYLVSVDIETPKKHRIFSTERFKSLTKRVKWRRRQADLSPLHELPIPIEKPLPPIPTEEYTTVPPVITYCLVDPVELTASPSPHIGLDLCRLFFPPSMIVHRTIAFMPCVKRCTSWSQNSEPTVHMSTLLSFRDLWFSDILQCSDTSSLGVVDETEAFTPVTVTHCYPQAHWARADQNLADIAYRRLLPVSTEISSTSDYSADEAEDTPMARRSFSPPSNSVLRSSSSDASFQGPLPSGSLLLDDFRTMADTISFPSVNNLMQDDAFSALCRAVYEDVREAAGPMAQVSTSLSVRDLRSPDCSWRTASSSVGVLDDTGSAHGKNTHCVLLPAVSTEISGTQQDSSDKVPDASMARPSFLRPSNLVFRSGSSDSSVEDLEINKPSEAPTASPIVTGVPSLRIPKLTRKKGTVPPVRITGPTHTGRPSPSPSRIPTSLVRGNDLEQMYYPLFPRCRPPSQILGNSVSPHPCRPGARKKKAAPLRVEHIVGPVLCDPRDESTIQKHQRAHGDERMSVARLLRCRVGYLRDDQLVTGGGLIR</sequence>
<protein>
    <submittedName>
        <fullName evidence="2">Uncharacterized protein</fullName>
    </submittedName>
</protein>
<reference evidence="2" key="1">
    <citation type="submission" date="2020-11" db="EMBL/GenBank/DDBJ databases">
        <title>Adaptations for nitrogen fixation in a non-lichenized fungal sporocarp promotes dispersal by wood-feeding termites.</title>
        <authorList>
            <consortium name="DOE Joint Genome Institute"/>
            <person name="Koch R.A."/>
            <person name="Yoon G."/>
            <person name="Arayal U."/>
            <person name="Lail K."/>
            <person name="Amirebrahimi M."/>
            <person name="Labutti K."/>
            <person name="Lipzen A."/>
            <person name="Riley R."/>
            <person name="Barry K."/>
            <person name="Henrissat B."/>
            <person name="Grigoriev I.V."/>
            <person name="Herr J.R."/>
            <person name="Aime M.C."/>
        </authorList>
    </citation>
    <scope>NUCLEOTIDE SEQUENCE</scope>
    <source>
        <strain evidence="2">MCA 3950</strain>
    </source>
</reference>
<dbReference type="EMBL" id="MU250540">
    <property type="protein sequence ID" value="KAG7444568.1"/>
    <property type="molecule type" value="Genomic_DNA"/>
</dbReference>
<dbReference type="Proteomes" id="UP000812287">
    <property type="component" value="Unassembled WGS sequence"/>
</dbReference>
<organism evidence="2 3">
    <name type="scientific">Guyanagaster necrorhizus</name>
    <dbReference type="NCBI Taxonomy" id="856835"/>
    <lineage>
        <taxon>Eukaryota</taxon>
        <taxon>Fungi</taxon>
        <taxon>Dikarya</taxon>
        <taxon>Basidiomycota</taxon>
        <taxon>Agaricomycotina</taxon>
        <taxon>Agaricomycetes</taxon>
        <taxon>Agaricomycetidae</taxon>
        <taxon>Agaricales</taxon>
        <taxon>Marasmiineae</taxon>
        <taxon>Physalacriaceae</taxon>
        <taxon>Guyanagaster</taxon>
    </lineage>
</organism>
<accession>A0A9P7VNQ3</accession>
<feature type="region of interest" description="Disordered" evidence="1">
    <location>
        <begin position="373"/>
        <end position="404"/>
    </location>
</feature>
<feature type="region of interest" description="Disordered" evidence="1">
    <location>
        <begin position="419"/>
        <end position="444"/>
    </location>
</feature>
<name>A0A9P7VNQ3_9AGAR</name>
<dbReference type="RefSeq" id="XP_043038068.1">
    <property type="nucleotide sequence ID" value="XM_043177423.1"/>
</dbReference>
<evidence type="ECO:0000313" key="3">
    <source>
        <dbReference type="Proteomes" id="UP000812287"/>
    </source>
</evidence>
<dbReference type="AlphaFoldDB" id="A0A9P7VNQ3"/>
<comment type="caution">
    <text evidence="2">The sequence shown here is derived from an EMBL/GenBank/DDBJ whole genome shotgun (WGS) entry which is preliminary data.</text>
</comment>
<feature type="compositionally biased region" description="Low complexity" evidence="1">
    <location>
        <begin position="224"/>
        <end position="241"/>
    </location>
</feature>
<evidence type="ECO:0000256" key="1">
    <source>
        <dbReference type="SAM" id="MobiDB-lite"/>
    </source>
</evidence>
<gene>
    <name evidence="2" type="ORF">BT62DRAFT_1008229</name>
</gene>
<keyword evidence="3" id="KW-1185">Reference proteome</keyword>
<dbReference type="GeneID" id="66099710"/>